<feature type="signal peptide" evidence="1">
    <location>
        <begin position="1"/>
        <end position="21"/>
    </location>
</feature>
<dbReference type="InterPro" id="IPR053183">
    <property type="entry name" value="ASL1"/>
</dbReference>
<name>A0A179HGF1_PURLI</name>
<dbReference type="EMBL" id="LSBI01000006">
    <property type="protein sequence ID" value="OAQ88553.1"/>
    <property type="molecule type" value="Genomic_DNA"/>
</dbReference>
<dbReference type="Proteomes" id="UP000078240">
    <property type="component" value="Unassembled WGS sequence"/>
</dbReference>
<dbReference type="GO" id="GO:0009277">
    <property type="term" value="C:fungal-type cell wall"/>
    <property type="evidence" value="ECO:0007669"/>
    <property type="project" value="TreeGrafter"/>
</dbReference>
<dbReference type="AlphaFoldDB" id="A0A179HGF1"/>
<protein>
    <submittedName>
        <fullName evidence="4">Glycoside hydrolase</fullName>
    </submittedName>
</protein>
<dbReference type="Gene3D" id="3.20.20.80">
    <property type="entry name" value="Glycosidases"/>
    <property type="match status" value="1"/>
</dbReference>
<dbReference type="OrthoDB" id="43654at2759"/>
<keyword evidence="1" id="KW-0732">Signal</keyword>
<evidence type="ECO:0000313" key="3">
    <source>
        <dbReference type="EMBL" id="OAQ80044.1"/>
    </source>
</evidence>
<keyword evidence="4" id="KW-0378">Hydrolase</keyword>
<evidence type="ECO:0000313" key="5">
    <source>
        <dbReference type="Proteomes" id="UP000078340"/>
    </source>
</evidence>
<dbReference type="RefSeq" id="XP_018177272.1">
    <property type="nucleotide sequence ID" value="XM_018324093.1"/>
</dbReference>
<feature type="domain" description="Asl1-like glycosyl hydrolase catalytic" evidence="2">
    <location>
        <begin position="84"/>
        <end position="308"/>
    </location>
</feature>
<dbReference type="Pfam" id="PF11790">
    <property type="entry name" value="Glyco_hydro_cc"/>
    <property type="match status" value="1"/>
</dbReference>
<proteinExistence type="predicted"/>
<gene>
    <name evidence="3" type="ORF">VFPBJ_05629</name>
    <name evidence="4" type="ORF">VFPFJ_07018</name>
</gene>
<dbReference type="SUPFAM" id="SSF51445">
    <property type="entry name" value="(Trans)glycosidases"/>
    <property type="match status" value="1"/>
</dbReference>
<dbReference type="InterPro" id="IPR024655">
    <property type="entry name" value="Asl1_glyco_hydro_catalytic"/>
</dbReference>
<evidence type="ECO:0000259" key="2">
    <source>
        <dbReference type="Pfam" id="PF11790"/>
    </source>
</evidence>
<dbReference type="EMBL" id="LSBH01000004">
    <property type="protein sequence ID" value="OAQ80044.1"/>
    <property type="molecule type" value="Genomic_DNA"/>
</dbReference>
<accession>A0A179HGF1</accession>
<dbReference type="InterPro" id="IPR017853">
    <property type="entry name" value="GH"/>
</dbReference>
<dbReference type="GeneID" id="28889142"/>
<reference evidence="4 5" key="1">
    <citation type="submission" date="2016-02" db="EMBL/GenBank/DDBJ databases">
        <title>Biosynthesis of antibiotic leucinostatins and their inhibition on Phytophthora in bio-control Purpureocillium lilacinum.</title>
        <authorList>
            <person name="Wang G."/>
            <person name="Liu Z."/>
            <person name="Lin R."/>
            <person name="Li E."/>
            <person name="Mao Z."/>
            <person name="Ling J."/>
            <person name="Yin W."/>
            <person name="Xie B."/>
        </authorList>
    </citation>
    <scope>NUCLEOTIDE SEQUENCE [LARGE SCALE GENOMIC DNA]</scope>
    <source>
        <strain evidence="3">PLBJ-1</strain>
        <strain evidence="4">PLFJ-1</strain>
    </source>
</reference>
<evidence type="ECO:0000313" key="4">
    <source>
        <dbReference type="EMBL" id="OAQ88553.1"/>
    </source>
</evidence>
<organism evidence="4 5">
    <name type="scientific">Purpureocillium lilacinum</name>
    <name type="common">Paecilomyces lilacinus</name>
    <dbReference type="NCBI Taxonomy" id="33203"/>
    <lineage>
        <taxon>Eukaryota</taxon>
        <taxon>Fungi</taxon>
        <taxon>Dikarya</taxon>
        <taxon>Ascomycota</taxon>
        <taxon>Pezizomycotina</taxon>
        <taxon>Sordariomycetes</taxon>
        <taxon>Hypocreomycetidae</taxon>
        <taxon>Hypocreales</taxon>
        <taxon>Ophiocordycipitaceae</taxon>
        <taxon>Purpureocillium</taxon>
    </lineage>
</organism>
<evidence type="ECO:0000256" key="1">
    <source>
        <dbReference type="SAM" id="SignalP"/>
    </source>
</evidence>
<comment type="caution">
    <text evidence="4">The sequence shown here is derived from an EMBL/GenBank/DDBJ whole genome shotgun (WGS) entry which is preliminary data.</text>
</comment>
<dbReference type="Proteomes" id="UP000078340">
    <property type="component" value="Unassembled WGS sequence"/>
</dbReference>
<feature type="chain" id="PRO_5008872894" evidence="1">
    <location>
        <begin position="22"/>
        <end position="311"/>
    </location>
</feature>
<sequence length="311" mass="33197">MLAKTILALGALASFAEQTIALPSDYHVSIVRDEVDVTAKIEVNTGKDHSTDGAPAEVLEALATRGEGNGNDTSIGSMPFSKRGLAYNDAGMANALGGACKKCGWGWNWDQTPNGLDGRYSFVPMLWGDRPVHTNRWAANAQKAIQNGAKAFLSFNEPDNGGQSNMSPQAAAEAHIKYMNPYAGKVKIGAPSITNSGASNQGVNWLNAFFKACNGRCRVDFCPVHWYSDAQWADTLITHINSASKACSGKPVWLTEFAPTGGDVNGFLRKMLPKLDALGSLDAYSYFMVAQGKLMSGSRSLSSSGQLYATL</sequence>
<dbReference type="GO" id="GO:0071966">
    <property type="term" value="P:fungal-type cell wall polysaccharide metabolic process"/>
    <property type="evidence" value="ECO:0007669"/>
    <property type="project" value="TreeGrafter"/>
</dbReference>
<dbReference type="GO" id="GO:0016787">
    <property type="term" value="F:hydrolase activity"/>
    <property type="evidence" value="ECO:0007669"/>
    <property type="project" value="UniProtKB-KW"/>
</dbReference>
<dbReference type="OMA" id="SYFMVAQ"/>
<dbReference type="KEGG" id="plj:28889142"/>
<dbReference type="PANTHER" id="PTHR34154:SF13">
    <property type="entry name" value="ASL1-LIKE GLYCOSYL HYDROLASE CATALYTIC DOMAIN-CONTAINING PROTEIN"/>
    <property type="match status" value="1"/>
</dbReference>
<dbReference type="PANTHER" id="PTHR34154">
    <property type="entry name" value="ALKALI-SENSITIVE LINKAGE PROTEIN 1"/>
    <property type="match status" value="1"/>
</dbReference>